<proteinExistence type="predicted"/>
<gene>
    <name evidence="1" type="ORF">IAA06_11620</name>
</gene>
<dbReference type="AlphaFoldDB" id="A0A9D2RWM7"/>
<dbReference type="Proteomes" id="UP000823842">
    <property type="component" value="Unassembled WGS sequence"/>
</dbReference>
<reference evidence="1" key="1">
    <citation type="journal article" date="2021" name="PeerJ">
        <title>Extensive microbial diversity within the chicken gut microbiome revealed by metagenomics and culture.</title>
        <authorList>
            <person name="Gilroy R."/>
            <person name="Ravi A."/>
            <person name="Getino M."/>
            <person name="Pursley I."/>
            <person name="Horton D.L."/>
            <person name="Alikhan N.F."/>
            <person name="Baker D."/>
            <person name="Gharbi K."/>
            <person name="Hall N."/>
            <person name="Watson M."/>
            <person name="Adriaenssens E.M."/>
            <person name="Foster-Nyarko E."/>
            <person name="Jarju S."/>
            <person name="Secka A."/>
            <person name="Antonio M."/>
            <person name="Oren A."/>
            <person name="Chaudhuri R.R."/>
            <person name="La Ragione R."/>
            <person name="Hildebrand F."/>
            <person name="Pallen M.J."/>
        </authorList>
    </citation>
    <scope>NUCLEOTIDE SEQUENCE</scope>
    <source>
        <strain evidence="1">ChiSjej1B19-5720</strain>
    </source>
</reference>
<dbReference type="EMBL" id="DWYZ01000214">
    <property type="protein sequence ID" value="HJB29427.1"/>
    <property type="molecule type" value="Genomic_DNA"/>
</dbReference>
<comment type="caution">
    <text evidence="1">The sequence shown here is derived from an EMBL/GenBank/DDBJ whole genome shotgun (WGS) entry which is preliminary data.</text>
</comment>
<sequence>MNKEEIAADFHLEVHIGGNSVYNVTIHHKELLPEPLKAAADKGDALEGLLDACFEVWLRERVIPDSRYNLDEALLQLYQLDPSRFGRMQGFQHLAALVCHYMSMADYYWVTPIRKECASYIYEEPAFNRAYIVNPSSYEHLLYLKEHPDTDTGRVLAGEKIIVENIDGLDFTITSSSPGRWSRKGTRIIYLEKN</sequence>
<organism evidence="1 2">
    <name type="scientific">Candidatus Blautia faecavium</name>
    <dbReference type="NCBI Taxonomy" id="2838487"/>
    <lineage>
        <taxon>Bacteria</taxon>
        <taxon>Bacillati</taxon>
        <taxon>Bacillota</taxon>
        <taxon>Clostridia</taxon>
        <taxon>Lachnospirales</taxon>
        <taxon>Lachnospiraceae</taxon>
        <taxon>Blautia</taxon>
    </lineage>
</organism>
<name>A0A9D2RWM7_9FIRM</name>
<evidence type="ECO:0000313" key="1">
    <source>
        <dbReference type="EMBL" id="HJB29427.1"/>
    </source>
</evidence>
<accession>A0A9D2RWM7</accession>
<reference evidence="1" key="2">
    <citation type="submission" date="2021-04" db="EMBL/GenBank/DDBJ databases">
        <authorList>
            <person name="Gilroy R."/>
        </authorList>
    </citation>
    <scope>NUCLEOTIDE SEQUENCE</scope>
    <source>
        <strain evidence="1">ChiSjej1B19-5720</strain>
    </source>
</reference>
<protein>
    <submittedName>
        <fullName evidence="1">Uncharacterized protein</fullName>
    </submittedName>
</protein>
<evidence type="ECO:0000313" key="2">
    <source>
        <dbReference type="Proteomes" id="UP000823842"/>
    </source>
</evidence>